<dbReference type="AlphaFoldDB" id="A0A239J4C9"/>
<protein>
    <submittedName>
        <fullName evidence="1">Tat (Twin-arginine translocation) pathway signal sequence</fullName>
    </submittedName>
</protein>
<dbReference type="EMBL" id="FZOU01000003">
    <property type="protein sequence ID" value="SNT00680.1"/>
    <property type="molecule type" value="Genomic_DNA"/>
</dbReference>
<dbReference type="InterPro" id="IPR006311">
    <property type="entry name" value="TAT_signal"/>
</dbReference>
<dbReference type="PROSITE" id="PS51257">
    <property type="entry name" value="PROKAR_LIPOPROTEIN"/>
    <property type="match status" value="1"/>
</dbReference>
<organism evidence="1 2">
    <name type="scientific">Granulicella rosea</name>
    <dbReference type="NCBI Taxonomy" id="474952"/>
    <lineage>
        <taxon>Bacteria</taxon>
        <taxon>Pseudomonadati</taxon>
        <taxon>Acidobacteriota</taxon>
        <taxon>Terriglobia</taxon>
        <taxon>Terriglobales</taxon>
        <taxon>Acidobacteriaceae</taxon>
        <taxon>Granulicella</taxon>
    </lineage>
</organism>
<proteinExistence type="predicted"/>
<dbReference type="InterPro" id="IPR052965">
    <property type="entry name" value="Pigment-catalase-like"/>
</dbReference>
<dbReference type="PANTHER" id="PTHR31694">
    <property type="entry name" value="DESICCATION-LIKE PROTEIN"/>
    <property type="match status" value="1"/>
</dbReference>
<reference evidence="1 2" key="1">
    <citation type="submission" date="2017-06" db="EMBL/GenBank/DDBJ databases">
        <authorList>
            <person name="Kim H.J."/>
            <person name="Triplett B.A."/>
        </authorList>
    </citation>
    <scope>NUCLEOTIDE SEQUENCE [LARGE SCALE GENOMIC DNA]</scope>
    <source>
        <strain evidence="1 2">DSM 18704</strain>
    </source>
</reference>
<dbReference type="Proteomes" id="UP000198356">
    <property type="component" value="Unassembled WGS sequence"/>
</dbReference>
<evidence type="ECO:0000313" key="2">
    <source>
        <dbReference type="Proteomes" id="UP000198356"/>
    </source>
</evidence>
<dbReference type="PANTHER" id="PTHR31694:SF26">
    <property type="entry name" value="OS05G0151100 PROTEIN"/>
    <property type="match status" value="1"/>
</dbReference>
<accession>A0A239J4C9</accession>
<sequence>MDTLEKLYNKGVSRRNFMAGAGALGAASVLAGCSDSGSVAAPVTSSTYTDLDVLNFALNLEYLEAQFYLYAATGKGLATADTVAPSGYTGKYTVGTVTVGNAGLVAGTTAQQQQIISEIAYEEQEHVRFLRAALGSAAVPMPSIDLSFFAPLATAAGITGGSTFSPFASFDAFLIGAFIFEDVGVTAYAGAAPLISAAGVTAGYLNAAAGILAVEAYHAGYVRTALTGRAIAAGATTPTSTAYPYVGIANQVAALRATLTVGNSGAGSTGTGNTGAAGSSTSVETLLTVPTSVTTPSAIVAADSTSAIGFARNVNQVHHIVYGSATVGVAKGGFFPNGTNSIFATTTA</sequence>
<dbReference type="PROSITE" id="PS51318">
    <property type="entry name" value="TAT"/>
    <property type="match status" value="1"/>
</dbReference>
<gene>
    <name evidence="1" type="ORF">SAMN05421770_103432</name>
</gene>
<dbReference type="Pfam" id="PF13668">
    <property type="entry name" value="Ferritin_2"/>
    <property type="match status" value="1"/>
</dbReference>
<keyword evidence="2" id="KW-1185">Reference proteome</keyword>
<dbReference type="RefSeq" id="WP_217897035.1">
    <property type="nucleotide sequence ID" value="NZ_FZOU01000003.1"/>
</dbReference>
<dbReference type="NCBIfam" id="TIGR01409">
    <property type="entry name" value="TAT_signal_seq"/>
    <property type="match status" value="1"/>
</dbReference>
<evidence type="ECO:0000313" key="1">
    <source>
        <dbReference type="EMBL" id="SNT00680.1"/>
    </source>
</evidence>
<dbReference type="InterPro" id="IPR019546">
    <property type="entry name" value="TAT_signal_bac_arc"/>
</dbReference>
<name>A0A239J4C9_9BACT</name>